<proteinExistence type="inferred from homology"/>
<dbReference type="ExpressionAtlas" id="A0A1D6FJ05">
    <property type="expression patterns" value="baseline and differential"/>
</dbReference>
<dbReference type="GO" id="GO:0019786">
    <property type="term" value="F:protein-phosphatidylethanolamide deconjugating activity"/>
    <property type="evidence" value="ECO:0007669"/>
    <property type="project" value="InterPro"/>
</dbReference>
<comment type="subcellular location">
    <subcellularLocation>
        <location evidence="1 13">Cytoplasm</location>
    </subcellularLocation>
</comment>
<evidence type="ECO:0000256" key="12">
    <source>
        <dbReference type="ARBA" id="ARBA00045891"/>
    </source>
</evidence>
<dbReference type="SMR" id="A0A1D6FJ05"/>
<keyword evidence="5 13" id="KW-0645">Protease</keyword>
<evidence type="ECO:0000256" key="1">
    <source>
        <dbReference type="ARBA" id="ARBA00004496"/>
    </source>
</evidence>
<evidence type="ECO:0000256" key="4">
    <source>
        <dbReference type="ARBA" id="ARBA00022490"/>
    </source>
</evidence>
<dbReference type="EC" id="3.4.22.-" evidence="13"/>
<name>A0A1D6FJ05_MAIZE</name>
<comment type="catalytic activity">
    <reaction evidence="10">
        <text>[protein]-C-terminal L-amino acid-glycyl-phosphatidylethanolamide + H2O = [protein]-C-terminal L-amino acid-glycine + a 1,2-diacyl-sn-glycero-3-phosphoethanolamine</text>
        <dbReference type="Rhea" id="RHEA:67548"/>
        <dbReference type="Rhea" id="RHEA-COMP:17323"/>
        <dbReference type="Rhea" id="RHEA-COMP:17324"/>
        <dbReference type="ChEBI" id="CHEBI:15377"/>
        <dbReference type="ChEBI" id="CHEBI:64612"/>
        <dbReference type="ChEBI" id="CHEBI:172940"/>
        <dbReference type="ChEBI" id="CHEBI:172941"/>
    </reaction>
    <physiologicalReaction direction="left-to-right" evidence="10">
        <dbReference type="Rhea" id="RHEA:67549"/>
    </physiologicalReaction>
</comment>
<evidence type="ECO:0000256" key="8">
    <source>
        <dbReference type="ARBA" id="ARBA00022927"/>
    </source>
</evidence>
<evidence type="ECO:0000256" key="10">
    <source>
        <dbReference type="ARBA" id="ARBA00029362"/>
    </source>
</evidence>
<accession>A0A1D6FJ05</accession>
<evidence type="ECO:0000256" key="11">
    <source>
        <dbReference type="ARBA" id="ARBA00038724"/>
    </source>
</evidence>
<feature type="domain" description="Peptidase C54 catalytic" evidence="14">
    <location>
        <begin position="42"/>
        <end position="102"/>
    </location>
</feature>
<dbReference type="InterPro" id="IPR005078">
    <property type="entry name" value="Peptidase_C54"/>
</dbReference>
<evidence type="ECO:0000256" key="2">
    <source>
        <dbReference type="ARBA" id="ARBA00010958"/>
    </source>
</evidence>
<keyword evidence="9 13" id="KW-0072">Autophagy</keyword>
<evidence type="ECO:0000256" key="3">
    <source>
        <dbReference type="ARBA" id="ARBA00022448"/>
    </source>
</evidence>
<dbReference type="STRING" id="4577.A0A1D6FJ05"/>
<evidence type="ECO:0000256" key="5">
    <source>
        <dbReference type="ARBA" id="ARBA00022670"/>
    </source>
</evidence>
<gene>
    <name evidence="15" type="ORF">ZEAMMB73_Zm00001d009348</name>
</gene>
<comment type="similarity">
    <text evidence="2 13">Belongs to the peptidase C54 family.</text>
</comment>
<keyword evidence="6 13" id="KW-0378">Hydrolase</keyword>
<reference evidence="15" key="1">
    <citation type="submission" date="2015-12" db="EMBL/GenBank/DDBJ databases">
        <title>Update maize B73 reference genome by single molecule sequencing technologies.</title>
        <authorList>
            <consortium name="Maize Genome Sequencing Project"/>
            <person name="Ware D."/>
        </authorList>
    </citation>
    <scope>NUCLEOTIDE SEQUENCE</scope>
    <source>
        <tissue evidence="15">Seedling</tissue>
    </source>
</reference>
<dbReference type="PANTHER" id="PTHR22624:SF49">
    <property type="entry name" value="CYSTEINE PROTEASE"/>
    <property type="match status" value="1"/>
</dbReference>
<keyword evidence="3" id="KW-0813">Transport</keyword>
<evidence type="ECO:0000256" key="7">
    <source>
        <dbReference type="ARBA" id="ARBA00022807"/>
    </source>
</evidence>
<keyword evidence="4 13" id="KW-0963">Cytoplasm</keyword>
<dbReference type="GO" id="GO:0015031">
    <property type="term" value="P:protein transport"/>
    <property type="evidence" value="ECO:0007669"/>
    <property type="project" value="UniProtKB-KW"/>
</dbReference>
<dbReference type="SUPFAM" id="SSF54001">
    <property type="entry name" value="Cysteine proteinases"/>
    <property type="match status" value="1"/>
</dbReference>
<comment type="function">
    <text evidence="12">Cysteine protease that plays a key role in autophagy by mediating both proteolytic activation and delipidation of ATG8 family proteins. The protease activity is required for proteolytic activation of ATG8 family proteins: cleaves the C-terminal amino acid of ATG8 proteins to reveal a C-terminal glycine. Exposure of the glycine at the C-terminus is essential for ATG8 proteins conjugation to phosphatidylethanolamine (PE) and insertion to membranes, which is necessary for autophagy. In addition to the protease activity, also mediates delipidation of PE-conjugated ATG8 proteins.</text>
</comment>
<dbReference type="GO" id="GO:0006914">
    <property type="term" value="P:autophagy"/>
    <property type="evidence" value="ECO:0007669"/>
    <property type="project" value="UniProtKB-KW"/>
</dbReference>
<dbReference type="PANTHER" id="PTHR22624">
    <property type="entry name" value="CYSTEINE PROTEASE ATG4"/>
    <property type="match status" value="1"/>
</dbReference>
<keyword evidence="7" id="KW-0788">Thiol protease</keyword>
<dbReference type="GO" id="GO:0008234">
    <property type="term" value="F:cysteine-type peptidase activity"/>
    <property type="evidence" value="ECO:0007669"/>
    <property type="project" value="UniProtKB-KW"/>
</dbReference>
<dbReference type="GO" id="GO:0006508">
    <property type="term" value="P:proteolysis"/>
    <property type="evidence" value="ECO:0007669"/>
    <property type="project" value="UniProtKB-KW"/>
</dbReference>
<evidence type="ECO:0000313" key="15">
    <source>
        <dbReference type="EMBL" id="AQK91744.1"/>
    </source>
</evidence>
<evidence type="ECO:0000259" key="14">
    <source>
        <dbReference type="Pfam" id="PF03416"/>
    </source>
</evidence>
<dbReference type="AlphaFoldDB" id="A0A1D6FJ05"/>
<evidence type="ECO:0000256" key="9">
    <source>
        <dbReference type="ARBA" id="ARBA00023006"/>
    </source>
</evidence>
<evidence type="ECO:0000256" key="6">
    <source>
        <dbReference type="ARBA" id="ARBA00022801"/>
    </source>
</evidence>
<sequence>MNYQASSRWEKRQAKVLEKVRRRMSQDDSRKGGSWSDIWGAPTRYEKNVEHDRYIPLLKETFMFPQSLGILGGKPGTSTYIAGVQDDRALYLDPHEVQMCILADILMLDWVTSEHLVPTLDCYSGEKDKDENGDEAPSKVLANIKWPETLETDFIYSALSFGTSINPQFIASFASAAGKRPHQDFDSQESDPEWGWWTANHELKKPSISLLFPTIILLSRRHQQQQQRC</sequence>
<dbReference type="GO" id="GO:0005737">
    <property type="term" value="C:cytoplasm"/>
    <property type="evidence" value="ECO:0007669"/>
    <property type="project" value="UniProtKB-SubCell"/>
</dbReference>
<dbReference type="InterPro" id="IPR038765">
    <property type="entry name" value="Papain-like_cys_pep_sf"/>
</dbReference>
<organism evidence="15">
    <name type="scientific">Zea mays</name>
    <name type="common">Maize</name>
    <dbReference type="NCBI Taxonomy" id="4577"/>
    <lineage>
        <taxon>Eukaryota</taxon>
        <taxon>Viridiplantae</taxon>
        <taxon>Streptophyta</taxon>
        <taxon>Embryophyta</taxon>
        <taxon>Tracheophyta</taxon>
        <taxon>Spermatophyta</taxon>
        <taxon>Magnoliopsida</taxon>
        <taxon>Liliopsida</taxon>
        <taxon>Poales</taxon>
        <taxon>Poaceae</taxon>
        <taxon>PACMAD clade</taxon>
        <taxon>Panicoideae</taxon>
        <taxon>Andropogonodae</taxon>
        <taxon>Andropogoneae</taxon>
        <taxon>Tripsacinae</taxon>
        <taxon>Zea</taxon>
    </lineage>
</organism>
<evidence type="ECO:0000256" key="13">
    <source>
        <dbReference type="RuleBase" id="RU363115"/>
    </source>
</evidence>
<keyword evidence="8 13" id="KW-0653">Protein transport</keyword>
<dbReference type="InParanoid" id="A0A1D6FJ05"/>
<dbReference type="Pfam" id="PF03416">
    <property type="entry name" value="Peptidase_C54"/>
    <property type="match status" value="1"/>
</dbReference>
<dbReference type="InterPro" id="IPR046792">
    <property type="entry name" value="Peptidase_C54_cat"/>
</dbReference>
<comment type="subunit">
    <text evidence="11">Interacts with ATG8.</text>
</comment>
<dbReference type="EMBL" id="CM000784">
    <property type="protein sequence ID" value="AQK91744.1"/>
    <property type="molecule type" value="Genomic_DNA"/>
</dbReference>
<protein>
    <recommendedName>
        <fullName evidence="13">Cysteine protease</fullName>
        <ecNumber evidence="13">3.4.22.-</ecNumber>
    </recommendedName>
</protein>